<evidence type="ECO:0000313" key="2">
    <source>
        <dbReference type="EMBL" id="QII14086.1"/>
    </source>
</evidence>
<proteinExistence type="predicted"/>
<name>Q1PW23_KUEST</name>
<evidence type="ECO:0000313" key="4">
    <source>
        <dbReference type="Proteomes" id="UP000221734"/>
    </source>
</evidence>
<evidence type="ECO:0000313" key="5">
    <source>
        <dbReference type="Proteomes" id="UP000501926"/>
    </source>
</evidence>
<reference evidence="1" key="1">
    <citation type="journal article" date="2006" name="Nature">
        <title>Deciphering the evolution and metabolism of an anammox bacterium from a community genome.</title>
        <authorList>
            <person name="Strous M."/>
            <person name="Pelletier E."/>
            <person name="Mangenot S."/>
            <person name="Rattei T."/>
            <person name="Lehner A."/>
            <person name="Taylor M.W."/>
            <person name="Horn M."/>
            <person name="Daims H."/>
            <person name="Bartol-Mavel D."/>
            <person name="Wincker P."/>
            <person name="Barbe V."/>
            <person name="Fonknechten N."/>
            <person name="Vallenet D."/>
            <person name="Segurens B."/>
            <person name="Schenowitz-Truong C."/>
            <person name="Medigue C."/>
            <person name="Collingro A."/>
            <person name="Snel B."/>
            <person name="Dutilh B.E."/>
            <person name="OpDenCamp H.J.M."/>
            <person name="vanDerDrift C."/>
            <person name="Cirpus I."/>
            <person name="vanDePas-Schoonen K.T."/>
            <person name="Harhangi H.R."/>
            <person name="vanNiftrik L."/>
            <person name="Schmid M."/>
            <person name="Keltjens J."/>
            <person name="vanDeVossenberg J."/>
            <person name="Kartal B."/>
            <person name="Meier H."/>
            <person name="Frishman D."/>
            <person name="Huynen M.A."/>
            <person name="Mewes H."/>
            <person name="Weissenbach J."/>
            <person name="Jetten M.S.M."/>
            <person name="Wagner M."/>
            <person name="LePaslier D."/>
        </authorList>
    </citation>
    <scope>NUCLEOTIDE SEQUENCE</scope>
</reference>
<reference evidence="3" key="4">
    <citation type="submission" date="2017-10" db="EMBL/GenBank/DDBJ databases">
        <authorList>
            <person name="Banno H."/>
            <person name="Chua N.-H."/>
        </authorList>
    </citation>
    <scope>NUCLEOTIDE SEQUENCE [LARGE SCALE GENOMIC DNA]</scope>
    <source>
        <strain evidence="3">Kuenenia_mbr1_ru-nijmegen</strain>
    </source>
</reference>
<evidence type="ECO:0000313" key="3">
    <source>
        <dbReference type="EMBL" id="SOH04849.1"/>
    </source>
</evidence>
<accession>Q1PW23</accession>
<reference evidence="4" key="3">
    <citation type="submission" date="2017-10" db="EMBL/GenBank/DDBJ databases">
        <authorList>
            <person name="Frank J."/>
        </authorList>
    </citation>
    <scope>NUCLEOTIDE SEQUENCE [LARGE SCALE GENOMIC DNA]</scope>
</reference>
<keyword evidence="4" id="KW-1185">Reference proteome</keyword>
<gene>
    <name evidence="2" type="ORF">KsCSTR_47080</name>
    <name evidence="3" type="ORF">KSMBR1_2360</name>
    <name evidence="1" type="ORF">kustc0683</name>
</gene>
<dbReference type="EMBL" id="LT934425">
    <property type="protein sequence ID" value="SOH04849.1"/>
    <property type="molecule type" value="Genomic_DNA"/>
</dbReference>
<dbReference type="EMBL" id="CP049055">
    <property type="protein sequence ID" value="QII14086.1"/>
    <property type="molecule type" value="Genomic_DNA"/>
</dbReference>
<dbReference type="RefSeq" id="WP_157820557.1">
    <property type="nucleotide sequence ID" value="NZ_CP049055.1"/>
</dbReference>
<reference evidence="2 5" key="5">
    <citation type="submission" date="2020-02" db="EMBL/GenBank/DDBJ databases">
        <title>Newly sequenced genome of strain CSTR1 showed variability in Candidatus Kuenenia stuttgartiensis genomes.</title>
        <authorList>
            <person name="Ding C."/>
            <person name="Adrian L."/>
        </authorList>
    </citation>
    <scope>NUCLEOTIDE SEQUENCE [LARGE SCALE GENOMIC DNA]</scope>
    <source>
        <strain evidence="2 5">CSTR1</strain>
    </source>
</reference>
<dbReference type="KEGG" id="kst:KSMBR1_2360"/>
<dbReference type="Proteomes" id="UP000501926">
    <property type="component" value="Chromosome"/>
</dbReference>
<dbReference type="AlphaFoldDB" id="Q1PW23"/>
<evidence type="ECO:0000313" key="1">
    <source>
        <dbReference type="EMBL" id="CAJ71428.1"/>
    </source>
</evidence>
<dbReference type="Proteomes" id="UP000221734">
    <property type="component" value="Chromosome Kuenenia_stuttgartiensis_MBR1"/>
</dbReference>
<protein>
    <submittedName>
        <fullName evidence="1">Uncharacterized protein</fullName>
    </submittedName>
</protein>
<dbReference type="EMBL" id="CT573073">
    <property type="protein sequence ID" value="CAJ71428.1"/>
    <property type="molecule type" value="Genomic_DNA"/>
</dbReference>
<reference evidence="1" key="2">
    <citation type="submission" date="2006-01" db="EMBL/GenBank/DDBJ databases">
        <authorList>
            <person name="Genoscope"/>
        </authorList>
    </citation>
    <scope>NUCLEOTIDE SEQUENCE</scope>
</reference>
<organism evidence="1">
    <name type="scientific">Kuenenia stuttgartiensis</name>
    <dbReference type="NCBI Taxonomy" id="174633"/>
    <lineage>
        <taxon>Bacteria</taxon>
        <taxon>Pseudomonadati</taxon>
        <taxon>Planctomycetota</taxon>
        <taxon>Candidatus Brocadiia</taxon>
        <taxon>Candidatus Brocadiales</taxon>
        <taxon>Candidatus Brocadiaceae</taxon>
        <taxon>Candidatus Kuenenia</taxon>
    </lineage>
</organism>
<sequence>MKNRILRFASKGSFREVSVKLNPSIQKDLEYVVNSLHIFALLKKMPTHHNRNTLNL</sequence>